<dbReference type="PANTHER" id="PTHR19288">
    <property type="entry name" value="4-NITROPHENYLPHOSPHATASE-RELATED"/>
    <property type="match status" value="1"/>
</dbReference>
<dbReference type="Pfam" id="PF00702">
    <property type="entry name" value="Hydrolase"/>
    <property type="match status" value="1"/>
</dbReference>
<dbReference type="GO" id="GO:0005737">
    <property type="term" value="C:cytoplasm"/>
    <property type="evidence" value="ECO:0007669"/>
    <property type="project" value="TreeGrafter"/>
</dbReference>
<keyword evidence="2" id="KW-1185">Reference proteome</keyword>
<dbReference type="InterPro" id="IPR023214">
    <property type="entry name" value="HAD_sf"/>
</dbReference>
<dbReference type="Gene3D" id="3.40.50.1000">
    <property type="entry name" value="HAD superfamily/HAD-like"/>
    <property type="match status" value="1"/>
</dbReference>
<name>A0A369B110_9ENTE</name>
<dbReference type="PANTHER" id="PTHR19288:SF25">
    <property type="entry name" value="PHOSPHATIDYLGLYCEROPHOSPHATASE GEP4, MITOCHONDRIAL"/>
    <property type="match status" value="1"/>
</dbReference>
<proteinExistence type="predicted"/>
<gene>
    <name evidence="1" type="ORF">CBF32_07550</name>
</gene>
<evidence type="ECO:0000313" key="2">
    <source>
        <dbReference type="Proteomes" id="UP000288197"/>
    </source>
</evidence>
<dbReference type="NCBIfam" id="TIGR01549">
    <property type="entry name" value="HAD-SF-IA-v1"/>
    <property type="match status" value="1"/>
</dbReference>
<accession>A0A369B110</accession>
<protein>
    <submittedName>
        <fullName evidence="1">HAD family hydrolase</fullName>
    </submittedName>
</protein>
<dbReference type="Proteomes" id="UP000288197">
    <property type="component" value="Unassembled WGS sequence"/>
</dbReference>
<evidence type="ECO:0000313" key="1">
    <source>
        <dbReference type="EMBL" id="RSU01839.1"/>
    </source>
</evidence>
<dbReference type="CDD" id="cd16416">
    <property type="entry name" value="HAD_BsYqeG-like"/>
    <property type="match status" value="1"/>
</dbReference>
<dbReference type="AlphaFoldDB" id="A0A369B110"/>
<dbReference type="OrthoDB" id="9787572at2"/>
<dbReference type="GO" id="GO:0008962">
    <property type="term" value="F:phosphatidylglycerophosphatase activity"/>
    <property type="evidence" value="ECO:0007669"/>
    <property type="project" value="InterPro"/>
</dbReference>
<reference evidence="1 2" key="1">
    <citation type="submission" date="2017-05" db="EMBL/GenBank/DDBJ databases">
        <title>Vagococcus spp. assemblies.</title>
        <authorList>
            <person name="Gulvik C.A."/>
        </authorList>
    </citation>
    <scope>NUCLEOTIDE SEQUENCE [LARGE SCALE GENOMIC DNA]</scope>
    <source>
        <strain evidence="1 2">NCFB 2497</strain>
    </source>
</reference>
<keyword evidence="1" id="KW-0378">Hydrolase</keyword>
<dbReference type="InterPro" id="IPR010021">
    <property type="entry name" value="PGPP1/Gep4"/>
</dbReference>
<dbReference type="InterPro" id="IPR006439">
    <property type="entry name" value="HAD-SF_hydro_IA"/>
</dbReference>
<dbReference type="EMBL" id="NGJX01000006">
    <property type="protein sequence ID" value="RSU01839.1"/>
    <property type="molecule type" value="Genomic_DNA"/>
</dbReference>
<sequence>MFLKYKPTWMIEAIYDITPEQLRNHGIEAVLTDLDNTLIAWNNPDGTPELFNWIETMKEANIPVIVVSNNKASRIDRAVKHLGLEYVSRAMKPFQKGFNEVERRYNLPKEKLLMVGDQLMTDIKGANNAGIRNVLVKPIIETDAWNTKFNRAMEKRIKKYLHKHHDDMKWRKSLDD</sequence>
<comment type="caution">
    <text evidence="1">The sequence shown here is derived from an EMBL/GenBank/DDBJ whole genome shotgun (WGS) entry which is preliminary data.</text>
</comment>
<dbReference type="NCBIfam" id="TIGR01662">
    <property type="entry name" value="HAD-SF-IIIA"/>
    <property type="match status" value="1"/>
</dbReference>
<dbReference type="InterPro" id="IPR006549">
    <property type="entry name" value="HAD-SF_hydro_IIIA"/>
</dbReference>
<dbReference type="NCBIfam" id="TIGR01668">
    <property type="entry name" value="YqeG_hyp_ppase"/>
    <property type="match status" value="1"/>
</dbReference>
<dbReference type="SUPFAM" id="SSF56784">
    <property type="entry name" value="HAD-like"/>
    <property type="match status" value="1"/>
</dbReference>
<dbReference type="InterPro" id="IPR036412">
    <property type="entry name" value="HAD-like_sf"/>
</dbReference>
<organism evidence="1 2">
    <name type="scientific">Vagococcus fluvialis</name>
    <dbReference type="NCBI Taxonomy" id="2738"/>
    <lineage>
        <taxon>Bacteria</taxon>
        <taxon>Bacillati</taxon>
        <taxon>Bacillota</taxon>
        <taxon>Bacilli</taxon>
        <taxon>Lactobacillales</taxon>
        <taxon>Enterococcaceae</taxon>
        <taxon>Vagococcus</taxon>
    </lineage>
</organism>